<comment type="caution">
    <text evidence="5">The sequence shown here is derived from an EMBL/GenBank/DDBJ whole genome shotgun (WGS) entry which is preliminary data.</text>
</comment>
<dbReference type="InterPro" id="IPR005162">
    <property type="entry name" value="Retrotrans_gag_dom"/>
</dbReference>
<dbReference type="GO" id="GO:0003676">
    <property type="term" value="F:nucleic acid binding"/>
    <property type="evidence" value="ECO:0007669"/>
    <property type="project" value="InterPro"/>
</dbReference>
<dbReference type="InterPro" id="IPR032567">
    <property type="entry name" value="RTL1-rel"/>
</dbReference>
<dbReference type="Gene3D" id="4.10.60.10">
    <property type="entry name" value="Zinc finger, CCHC-type"/>
    <property type="match status" value="1"/>
</dbReference>
<dbReference type="Pfam" id="PF00098">
    <property type="entry name" value="zf-CCHC"/>
    <property type="match status" value="1"/>
</dbReference>
<evidence type="ECO:0000256" key="2">
    <source>
        <dbReference type="SAM" id="Coils"/>
    </source>
</evidence>
<keyword evidence="6" id="KW-1185">Reference proteome</keyword>
<dbReference type="GO" id="GO:0008270">
    <property type="term" value="F:zinc ion binding"/>
    <property type="evidence" value="ECO:0007669"/>
    <property type="project" value="UniProtKB-KW"/>
</dbReference>
<feature type="region of interest" description="Disordered" evidence="3">
    <location>
        <begin position="1"/>
        <end position="31"/>
    </location>
</feature>
<evidence type="ECO:0000313" key="5">
    <source>
        <dbReference type="EMBL" id="KAA3483695.1"/>
    </source>
</evidence>
<name>A0A5B6WS00_9ROSI</name>
<dbReference type="AlphaFoldDB" id="A0A5B6WS00"/>
<dbReference type="InterPro" id="IPR021109">
    <property type="entry name" value="Peptidase_aspartic_dom_sf"/>
</dbReference>
<evidence type="ECO:0000256" key="1">
    <source>
        <dbReference type="PROSITE-ProRule" id="PRU00047"/>
    </source>
</evidence>
<dbReference type="Pfam" id="PF08284">
    <property type="entry name" value="RVP_2"/>
    <property type="match status" value="1"/>
</dbReference>
<evidence type="ECO:0000256" key="3">
    <source>
        <dbReference type="SAM" id="MobiDB-lite"/>
    </source>
</evidence>
<accession>A0A5B6WS00</accession>
<dbReference type="CDD" id="cd00303">
    <property type="entry name" value="retropepsin_like"/>
    <property type="match status" value="1"/>
</dbReference>
<dbReference type="PROSITE" id="PS50158">
    <property type="entry name" value="ZF_CCHC"/>
    <property type="match status" value="1"/>
</dbReference>
<dbReference type="InterPro" id="IPR001878">
    <property type="entry name" value="Znf_CCHC"/>
</dbReference>
<feature type="region of interest" description="Disordered" evidence="3">
    <location>
        <begin position="255"/>
        <end position="289"/>
    </location>
</feature>
<feature type="compositionally biased region" description="Polar residues" evidence="3">
    <location>
        <begin position="255"/>
        <end position="264"/>
    </location>
</feature>
<feature type="domain" description="CCHC-type" evidence="4">
    <location>
        <begin position="231"/>
        <end position="244"/>
    </location>
</feature>
<proteinExistence type="predicted"/>
<keyword evidence="1" id="KW-0862">Zinc</keyword>
<evidence type="ECO:0000313" key="6">
    <source>
        <dbReference type="Proteomes" id="UP000325315"/>
    </source>
</evidence>
<reference evidence="6" key="1">
    <citation type="journal article" date="2019" name="Plant Biotechnol. J.">
        <title>Genome sequencing of the Australian wild diploid species Gossypium australe highlights disease resistance and delayed gland morphogenesis.</title>
        <authorList>
            <person name="Cai Y."/>
            <person name="Cai X."/>
            <person name="Wang Q."/>
            <person name="Wang P."/>
            <person name="Zhang Y."/>
            <person name="Cai C."/>
            <person name="Xu Y."/>
            <person name="Wang K."/>
            <person name="Zhou Z."/>
            <person name="Wang C."/>
            <person name="Geng S."/>
            <person name="Li B."/>
            <person name="Dong Q."/>
            <person name="Hou Y."/>
            <person name="Wang H."/>
            <person name="Ai P."/>
            <person name="Liu Z."/>
            <person name="Yi F."/>
            <person name="Sun M."/>
            <person name="An G."/>
            <person name="Cheng J."/>
            <person name="Zhang Y."/>
            <person name="Shi Q."/>
            <person name="Xie Y."/>
            <person name="Shi X."/>
            <person name="Chang Y."/>
            <person name="Huang F."/>
            <person name="Chen Y."/>
            <person name="Hong S."/>
            <person name="Mi L."/>
            <person name="Sun Q."/>
            <person name="Zhang L."/>
            <person name="Zhou B."/>
            <person name="Peng R."/>
            <person name="Zhang X."/>
            <person name="Liu F."/>
        </authorList>
    </citation>
    <scope>NUCLEOTIDE SEQUENCE [LARGE SCALE GENOMIC DNA]</scope>
    <source>
        <strain evidence="6">cv. PA1801</strain>
    </source>
</reference>
<protein>
    <submittedName>
        <fullName evidence="5">Gag-Pol polyprotein</fullName>
    </submittedName>
</protein>
<keyword evidence="1" id="KW-0479">Metal-binding</keyword>
<dbReference type="EMBL" id="SMMG02000002">
    <property type="protein sequence ID" value="KAA3483695.1"/>
    <property type="molecule type" value="Genomic_DNA"/>
</dbReference>
<dbReference type="PANTHER" id="PTHR15503">
    <property type="entry name" value="LDOC1 RELATED"/>
    <property type="match status" value="1"/>
</dbReference>
<keyword evidence="2" id="KW-0175">Coiled coil</keyword>
<feature type="compositionally biased region" description="Low complexity" evidence="3">
    <location>
        <begin position="15"/>
        <end position="25"/>
    </location>
</feature>
<dbReference type="Gene3D" id="2.40.70.10">
    <property type="entry name" value="Acid Proteases"/>
    <property type="match status" value="1"/>
</dbReference>
<dbReference type="PANTHER" id="PTHR15503:SF45">
    <property type="entry name" value="RNA-DIRECTED DNA POLYMERASE HOMOLOG"/>
    <property type="match status" value="1"/>
</dbReference>
<evidence type="ECO:0000259" key="4">
    <source>
        <dbReference type="PROSITE" id="PS50158"/>
    </source>
</evidence>
<organism evidence="5 6">
    <name type="scientific">Gossypium australe</name>
    <dbReference type="NCBI Taxonomy" id="47621"/>
    <lineage>
        <taxon>Eukaryota</taxon>
        <taxon>Viridiplantae</taxon>
        <taxon>Streptophyta</taxon>
        <taxon>Embryophyta</taxon>
        <taxon>Tracheophyta</taxon>
        <taxon>Spermatophyta</taxon>
        <taxon>Magnoliopsida</taxon>
        <taxon>eudicotyledons</taxon>
        <taxon>Gunneridae</taxon>
        <taxon>Pentapetalae</taxon>
        <taxon>rosids</taxon>
        <taxon>malvids</taxon>
        <taxon>Malvales</taxon>
        <taxon>Malvaceae</taxon>
        <taxon>Malvoideae</taxon>
        <taxon>Gossypium</taxon>
    </lineage>
</organism>
<gene>
    <name evidence="5" type="ORF">EPI10_005843</name>
</gene>
<dbReference type="Pfam" id="PF03732">
    <property type="entry name" value="Retrotrans_gag"/>
    <property type="match status" value="1"/>
</dbReference>
<feature type="coiled-coil region" evidence="2">
    <location>
        <begin position="171"/>
        <end position="198"/>
    </location>
</feature>
<dbReference type="Proteomes" id="UP000325315">
    <property type="component" value="Unassembled WGS sequence"/>
</dbReference>
<sequence>MDPDRVVADDVESNAPAPAQGAALADSRPILSSHEIRMNKPPVDKIRKHGAEKFKATVDDEVERAEFWLHNTICVFDELSCTLDECIKCVIKFRKKYISQRFIDQKCKEFLELKQGRMTVIVYEREFVRLSRYARECVSTKAIMCKRFEDGLNEDTKLLVKILEIKEFVVLVEQACKAEELEKEKRKADFEARDARKIFPTSVGNVRSNQPEYKYCSKQHPDSCRLNDRACFNCGSLDHFIRECLGLAEQNTVQNVRPSNTTSRGRPPRNMGNVSGSQRGTKDTFVRSKARAPARAYAIRAREEASSPDVITSINLGSTHSYVCETLVSNKTLPVESTKFVIRVSNLLGWCVLVDKMCKNCPLMIQDSCFPIDLMLLPFDEFDIILGMDWLTLHDVIMNCQWKTIDLRCQNDEIIQIEFNDLNGLPTVISSMLA</sequence>
<keyword evidence="1" id="KW-0863">Zinc-finger</keyword>